<dbReference type="RefSeq" id="XP_022493362.1">
    <property type="nucleotide sequence ID" value="XM_022626825.1"/>
</dbReference>
<evidence type="ECO:0000313" key="3">
    <source>
        <dbReference type="Proteomes" id="UP000177622"/>
    </source>
</evidence>
<feature type="region of interest" description="Disordered" evidence="1">
    <location>
        <begin position="222"/>
        <end position="411"/>
    </location>
</feature>
<sequence>MSSNYASPQAGSSPNNNSSSDSSQAFADNNPALARNNKLLLRPELVKRPDFFTLYFGFFGEAAWTRELGRMITSRVENQYVLTARYPTQEEMDAHLEHGSRTLYYRRIGLPVSAFAGTAYFYNKARKSPDFPANPTPKSLFDTARHMWKFDINDFRRTVPSTAFKMLFITTAAVMASGGWAVSSDAVSTLGDPRMKKFLEDMRKSDPEEVRKRKIQAANERVRSIRQGGADIGTQIRQQNGQGVSSGGDGYSEDNYDSPEAPAPPSDNDAYNSTSMSSQSSYEPQAEPEQRINTGAVWARGRGSQPESESALDFMDEDDASPTAVEYRNSNIDGSPSGSTWDRIRRQNAGGRSPRQPPGMTNPYAEYSDHNREQYGSGQTSEKDRAQADFDRMIDAERNAGNGGSSRNRGW</sequence>
<feature type="compositionally biased region" description="Basic and acidic residues" evidence="1">
    <location>
        <begin position="381"/>
        <end position="398"/>
    </location>
</feature>
<gene>
    <name evidence="2" type="ORF">PENARI_c001G08843</name>
</gene>
<reference evidence="2 3" key="1">
    <citation type="journal article" date="2016" name="Sci. Rep.">
        <title>Penicillium arizonense, a new, genome sequenced fungal species, reveals a high chemical diversity in secreted metabolites.</title>
        <authorList>
            <person name="Grijseels S."/>
            <person name="Nielsen J.C."/>
            <person name="Randelovic M."/>
            <person name="Nielsen J."/>
            <person name="Nielsen K.F."/>
            <person name="Workman M."/>
            <person name="Frisvad J.C."/>
        </authorList>
    </citation>
    <scope>NUCLEOTIDE SEQUENCE [LARGE SCALE GENOMIC DNA]</scope>
    <source>
        <strain evidence="2 3">CBS 141311</strain>
    </source>
</reference>
<dbReference type="OrthoDB" id="4204700at2759"/>
<dbReference type="Proteomes" id="UP000177622">
    <property type="component" value="Unassembled WGS sequence"/>
</dbReference>
<protein>
    <submittedName>
        <fullName evidence="2">Uncharacterized protein</fullName>
    </submittedName>
</protein>
<evidence type="ECO:0000313" key="2">
    <source>
        <dbReference type="EMBL" id="OGE57939.1"/>
    </source>
</evidence>
<proteinExistence type="predicted"/>
<feature type="region of interest" description="Disordered" evidence="1">
    <location>
        <begin position="1"/>
        <end position="28"/>
    </location>
</feature>
<dbReference type="EMBL" id="LXJU01000001">
    <property type="protein sequence ID" value="OGE57939.1"/>
    <property type="molecule type" value="Genomic_DNA"/>
</dbReference>
<accession>A0A1F5LY70</accession>
<evidence type="ECO:0000256" key="1">
    <source>
        <dbReference type="SAM" id="MobiDB-lite"/>
    </source>
</evidence>
<name>A0A1F5LY70_PENAI</name>
<feature type="compositionally biased region" description="Polar residues" evidence="1">
    <location>
        <begin position="328"/>
        <end position="340"/>
    </location>
</feature>
<dbReference type="AlphaFoldDB" id="A0A1F5LY70"/>
<dbReference type="GeneID" id="34571559"/>
<dbReference type="STRING" id="1835702.A0A1F5LY70"/>
<comment type="caution">
    <text evidence="2">The sequence shown here is derived from an EMBL/GenBank/DDBJ whole genome shotgun (WGS) entry which is preliminary data.</text>
</comment>
<organism evidence="2 3">
    <name type="scientific">Penicillium arizonense</name>
    <dbReference type="NCBI Taxonomy" id="1835702"/>
    <lineage>
        <taxon>Eukaryota</taxon>
        <taxon>Fungi</taxon>
        <taxon>Dikarya</taxon>
        <taxon>Ascomycota</taxon>
        <taxon>Pezizomycotina</taxon>
        <taxon>Eurotiomycetes</taxon>
        <taxon>Eurotiomycetidae</taxon>
        <taxon>Eurotiales</taxon>
        <taxon>Aspergillaceae</taxon>
        <taxon>Penicillium</taxon>
    </lineage>
</organism>
<keyword evidence="3" id="KW-1185">Reference proteome</keyword>